<name>A0A0M3WNK2_9ABAC</name>
<protein>
    <submittedName>
        <fullName evidence="1">Per os infectivity factor 1</fullName>
    </submittedName>
</protein>
<dbReference type="InterPro" id="IPR007784">
    <property type="entry name" value="PIR"/>
</dbReference>
<dbReference type="EMBL" id="KM596836">
    <property type="protein sequence ID" value="AKN80682.1"/>
    <property type="molecule type" value="Genomic_DNA"/>
</dbReference>
<accession>A0A0M3WNK2</accession>
<dbReference type="Pfam" id="PF05092">
    <property type="entry name" value="PIF"/>
    <property type="match status" value="1"/>
</dbReference>
<organism evidence="1 2">
    <name type="scientific">Perigonia lusca single nucleopolyhedrovirus</name>
    <dbReference type="NCBI Taxonomy" id="1675865"/>
    <lineage>
        <taxon>Viruses</taxon>
        <taxon>Viruses incertae sedis</taxon>
        <taxon>Naldaviricetes</taxon>
        <taxon>Lefavirales</taxon>
        <taxon>Baculoviridae</taxon>
        <taxon>Alphabaculovirus</taxon>
        <taxon>Alphabaculovirus peluscae</taxon>
        <taxon>Perigonia lusca nucleopolyhedrovirus</taxon>
    </lineage>
</organism>
<evidence type="ECO:0000313" key="1">
    <source>
        <dbReference type="EMBL" id="AKN80682.1"/>
    </source>
</evidence>
<dbReference type="OrthoDB" id="1963at10239"/>
<reference evidence="1 2" key="1">
    <citation type="journal article" date="2016" name="Sci. Rep.">
        <title>Genome sequence of Perigonia lusca single nucleopolyhedrovirus: insights into the evolution of a nucleotide metabolism enzyme in the family Baculoviridae.</title>
        <authorList>
            <person name="Ardisson-Araujo D.M."/>
            <person name="Lima R.N."/>
            <person name="Melo F.L."/>
            <person name="Clem R.J."/>
            <person name="Huang N."/>
            <person name="Bao S.N."/>
            <person name="Sosa-Gomez D.R."/>
            <person name="Ribeiro B.M."/>
        </authorList>
    </citation>
    <scope>NUCLEOTIDE SEQUENCE [LARGE SCALE GENOMIC DNA]</scope>
</reference>
<evidence type="ECO:0000313" key="2">
    <source>
        <dbReference type="Proteomes" id="UP000204667"/>
    </source>
</evidence>
<dbReference type="Proteomes" id="UP000204667">
    <property type="component" value="Segment"/>
</dbReference>
<dbReference type="KEGG" id="vg:26040112"/>
<dbReference type="GeneID" id="26040112"/>
<dbReference type="RefSeq" id="YP_009165733.1">
    <property type="nucleotide sequence ID" value="NC_027923.1"/>
</dbReference>
<keyword evidence="2" id="KW-1185">Reference proteome</keyword>
<sequence length="540" mass="61174">MLIVITLVIIAMLVIVVSVVINFNAVLVDMNNAYETESNKLFLFDNSTVPLIDPPTEIIIENNTHECHKQLTPCTTHSDCDLCREGLANCQYFDQTTIIRIPNENGQDDIELTIHPGESYCMALDRQRARSCNPNTGIWVLTQSSEGYFSLLCNCLTPGLVTQLNLYEDCNVAVGCAPNGRILDINQTPFQCVCDEGYVADYNNQTETPFCRPKTIRDIIYDQTFFHRAPCEDGFVRVDHPALDDSYRQQLRLGDICVVDPCSIDPINNQRTNGRLVYMKDEQTGAEYKYCNCPFASRLLSVYNSTLGMLGFSSGNVVNACIQPFATNFFSIPRIDYKNFWARSDTLMSDDEVIAIVNPVNMTPAYRSILFPVITEHPYISNAVGNYFIFKVSTAYTPIDVNIWVSPNVNHSLFMNYFNFSERITAPCVYPGEGRCITVNPNYCVRRHNNYQVTTAETFTNSWCYFSRDNRHVRIWSRATRYPLGRCPIAFVINGLFSLDSSEIEHTTLNLVLIDRLAAGQENQQALTNILATFPNYSVN</sequence>
<gene>
    <name evidence="1" type="primary">pif-1</name>
</gene>
<proteinExistence type="predicted"/>